<dbReference type="GO" id="GO:0005886">
    <property type="term" value="C:plasma membrane"/>
    <property type="evidence" value="ECO:0007669"/>
    <property type="project" value="TreeGrafter"/>
</dbReference>
<dbReference type="Pfam" id="PF02518">
    <property type="entry name" value="HATPase_c"/>
    <property type="match status" value="1"/>
</dbReference>
<dbReference type="PANTHER" id="PTHR45453:SF1">
    <property type="entry name" value="PHOSPHATE REGULON SENSOR PROTEIN PHOR"/>
    <property type="match status" value="1"/>
</dbReference>
<comment type="catalytic activity">
    <reaction evidence="1">
        <text>ATP + protein L-histidine = ADP + protein N-phospho-L-histidine.</text>
        <dbReference type="EC" id="2.7.13.3"/>
    </reaction>
</comment>
<dbReference type="EMBL" id="ARZY01000020">
    <property type="protein sequence ID" value="EWH09687.1"/>
    <property type="molecule type" value="Genomic_DNA"/>
</dbReference>
<evidence type="ECO:0000256" key="4">
    <source>
        <dbReference type="ARBA" id="ARBA00022679"/>
    </source>
</evidence>
<dbReference type="Gene3D" id="1.10.287.130">
    <property type="match status" value="1"/>
</dbReference>
<feature type="domain" description="Histidine kinase" evidence="8">
    <location>
        <begin position="141"/>
        <end position="351"/>
    </location>
</feature>
<evidence type="ECO:0000256" key="6">
    <source>
        <dbReference type="ARBA" id="ARBA00023012"/>
    </source>
</evidence>
<dbReference type="InterPro" id="IPR035965">
    <property type="entry name" value="PAS-like_dom_sf"/>
</dbReference>
<dbReference type="SMART" id="SM00388">
    <property type="entry name" value="HisKA"/>
    <property type="match status" value="1"/>
</dbReference>
<dbReference type="GO" id="GO:0000155">
    <property type="term" value="F:phosphorelay sensor kinase activity"/>
    <property type="evidence" value="ECO:0007669"/>
    <property type="project" value="InterPro"/>
</dbReference>
<dbReference type="OrthoDB" id="9776727at2"/>
<evidence type="ECO:0000313" key="10">
    <source>
        <dbReference type="Proteomes" id="UP000019276"/>
    </source>
</evidence>
<dbReference type="Gene3D" id="3.30.565.10">
    <property type="entry name" value="Histidine kinase-like ATPase, C-terminal domain"/>
    <property type="match status" value="1"/>
</dbReference>
<dbReference type="InterPro" id="IPR036097">
    <property type="entry name" value="HisK_dim/P_sf"/>
</dbReference>
<dbReference type="EC" id="2.7.13.3" evidence="2"/>
<dbReference type="InterPro" id="IPR036890">
    <property type="entry name" value="HATPase_C_sf"/>
</dbReference>
<proteinExistence type="predicted"/>
<evidence type="ECO:0000259" key="8">
    <source>
        <dbReference type="PROSITE" id="PS50109"/>
    </source>
</evidence>
<comment type="caution">
    <text evidence="9">The sequence shown here is derived from an EMBL/GenBank/DDBJ whole genome shotgun (WGS) entry which is preliminary data.</text>
</comment>
<dbReference type="AlphaFoldDB" id="W7QL90"/>
<dbReference type="Proteomes" id="UP000019276">
    <property type="component" value="Unassembled WGS sequence"/>
</dbReference>
<dbReference type="RefSeq" id="WP_035014867.1">
    <property type="nucleotide sequence ID" value="NZ_ARZY01000020.1"/>
</dbReference>
<dbReference type="GO" id="GO:0004721">
    <property type="term" value="F:phosphoprotein phosphatase activity"/>
    <property type="evidence" value="ECO:0007669"/>
    <property type="project" value="TreeGrafter"/>
</dbReference>
<dbReference type="SMART" id="SM00387">
    <property type="entry name" value="HATPase_c"/>
    <property type="match status" value="1"/>
</dbReference>
<sequence length="360" mass="38701">MATAATEHQHLAREAYAGELAALRSQADQFVHLIDVIPAGVVILNAQGNVERSNQIAIDLLGEPLDGQKWLTVIARAFNPQADDGHEVSLQDGRRVRLETNALSSESGQLILLTDMTQTRLLQARVSQMKQLSSLGRMVASLAHQIRTPLSAAMLYAANLANPSLVQAAKQTFQQKLMGRLKDLESQINDMLLFAKSGHQQVAEAVSLGQLLSEVHAGSEAMVAQNGAELDLQLPDPDIHIFGNKVALASAIQNLIHNSVQIIGAGAQISISAKMSNNSHDQVEIVVADNGPGIEKQHIPHVFEPFFTTRTKGTGLGLAVVKTVVEQHQGQILIDSQQPGCCIVMRFPCAQQLAVAVGQN</sequence>
<accession>W7QL90</accession>
<dbReference type="eggNOG" id="COG4191">
    <property type="taxonomic scope" value="Bacteria"/>
</dbReference>
<dbReference type="InterPro" id="IPR003661">
    <property type="entry name" value="HisK_dim/P_dom"/>
</dbReference>
<evidence type="ECO:0000256" key="5">
    <source>
        <dbReference type="ARBA" id="ARBA00022777"/>
    </source>
</evidence>
<keyword evidence="4" id="KW-0808">Transferase</keyword>
<evidence type="ECO:0000256" key="3">
    <source>
        <dbReference type="ARBA" id="ARBA00022553"/>
    </source>
</evidence>
<dbReference type="Pfam" id="PF00512">
    <property type="entry name" value="HisKA"/>
    <property type="match status" value="1"/>
</dbReference>
<dbReference type="SMART" id="SM00091">
    <property type="entry name" value="PAS"/>
    <property type="match status" value="1"/>
</dbReference>
<name>W7QL90_9ALTE</name>
<dbReference type="InterPro" id="IPR003594">
    <property type="entry name" value="HATPase_dom"/>
</dbReference>
<dbReference type="PANTHER" id="PTHR45453">
    <property type="entry name" value="PHOSPHATE REGULON SENSOR PROTEIN PHOR"/>
    <property type="match status" value="1"/>
</dbReference>
<dbReference type="STRING" id="1328313.DS2_11163"/>
<dbReference type="InterPro" id="IPR000014">
    <property type="entry name" value="PAS"/>
</dbReference>
<evidence type="ECO:0000256" key="1">
    <source>
        <dbReference type="ARBA" id="ARBA00000085"/>
    </source>
</evidence>
<dbReference type="CDD" id="cd00082">
    <property type="entry name" value="HisKA"/>
    <property type="match status" value="1"/>
</dbReference>
<dbReference type="InterPro" id="IPR050351">
    <property type="entry name" value="BphY/WalK/GraS-like"/>
</dbReference>
<dbReference type="PRINTS" id="PR00344">
    <property type="entry name" value="BCTRLSENSOR"/>
</dbReference>
<dbReference type="CDD" id="cd00130">
    <property type="entry name" value="PAS"/>
    <property type="match status" value="1"/>
</dbReference>
<dbReference type="SUPFAM" id="SSF55874">
    <property type="entry name" value="ATPase domain of HSP90 chaperone/DNA topoisomerase II/histidine kinase"/>
    <property type="match status" value="1"/>
</dbReference>
<keyword evidence="3" id="KW-0597">Phosphoprotein</keyword>
<dbReference type="InterPro" id="IPR005467">
    <property type="entry name" value="His_kinase_dom"/>
</dbReference>
<evidence type="ECO:0000256" key="2">
    <source>
        <dbReference type="ARBA" id="ARBA00012438"/>
    </source>
</evidence>
<keyword evidence="10" id="KW-1185">Reference proteome</keyword>
<evidence type="ECO:0000256" key="7">
    <source>
        <dbReference type="ARBA" id="ARBA00023136"/>
    </source>
</evidence>
<keyword evidence="6" id="KW-0902">Two-component regulatory system</keyword>
<organism evidence="9 10">
    <name type="scientific">Catenovulum agarivorans DS-2</name>
    <dbReference type="NCBI Taxonomy" id="1328313"/>
    <lineage>
        <taxon>Bacteria</taxon>
        <taxon>Pseudomonadati</taxon>
        <taxon>Pseudomonadota</taxon>
        <taxon>Gammaproteobacteria</taxon>
        <taxon>Alteromonadales</taxon>
        <taxon>Alteromonadaceae</taxon>
        <taxon>Catenovulum</taxon>
    </lineage>
</organism>
<protein>
    <recommendedName>
        <fullName evidence="2">histidine kinase</fullName>
        <ecNumber evidence="2">2.7.13.3</ecNumber>
    </recommendedName>
</protein>
<dbReference type="PROSITE" id="PS50109">
    <property type="entry name" value="HIS_KIN"/>
    <property type="match status" value="1"/>
</dbReference>
<dbReference type="PATRIC" id="fig|1328313.3.peg.2284"/>
<reference evidence="9 10" key="1">
    <citation type="journal article" date="2014" name="Genome Announc.">
        <title>Draft Genome Sequence of the Agar-Degrading Bacterium Catenovulum sp. Strain DS-2, Isolated from Intestines of Haliotis diversicolor.</title>
        <authorList>
            <person name="Shan D."/>
            <person name="Li X."/>
            <person name="Gu Z."/>
            <person name="Wei G."/>
            <person name="Gao Z."/>
            <person name="Shao Z."/>
        </authorList>
    </citation>
    <scope>NUCLEOTIDE SEQUENCE [LARGE SCALE GENOMIC DNA]</scope>
    <source>
        <strain evidence="9 10">DS-2</strain>
    </source>
</reference>
<dbReference type="GO" id="GO:0016036">
    <property type="term" value="P:cellular response to phosphate starvation"/>
    <property type="evidence" value="ECO:0007669"/>
    <property type="project" value="TreeGrafter"/>
</dbReference>
<dbReference type="SUPFAM" id="SSF55785">
    <property type="entry name" value="PYP-like sensor domain (PAS domain)"/>
    <property type="match status" value="1"/>
</dbReference>
<gene>
    <name evidence="9" type="ORF">DS2_11163</name>
</gene>
<evidence type="ECO:0000313" key="9">
    <source>
        <dbReference type="EMBL" id="EWH09687.1"/>
    </source>
</evidence>
<dbReference type="InterPro" id="IPR004358">
    <property type="entry name" value="Sig_transdc_His_kin-like_C"/>
</dbReference>
<dbReference type="SUPFAM" id="SSF47384">
    <property type="entry name" value="Homodimeric domain of signal transducing histidine kinase"/>
    <property type="match status" value="1"/>
</dbReference>
<keyword evidence="5 9" id="KW-0418">Kinase</keyword>
<keyword evidence="7" id="KW-0472">Membrane</keyword>